<dbReference type="PANTHER" id="PTHR28208">
    <property type="entry name" value="PHOSPHATIDATE PHOSPHATASE APP1"/>
    <property type="match status" value="1"/>
</dbReference>
<evidence type="ECO:0000313" key="4">
    <source>
        <dbReference type="Proteomes" id="UP000199648"/>
    </source>
</evidence>
<proteinExistence type="predicted"/>
<sequence>MVLLKAFRQAMHILSSPVRGEARRRGLIIQPYRGYGTRQEICLMGRVYRQAGPLFGREGSLLGDVGDIGRRVMRRGQADVIVRASFGGTEQRVNTDRDGYFRIHLRTRQAPANQHWHSVALRLVQPPEPESDTEGQVYIPPDSARHVIISDIDDTVVFTGVANKIGMLWRLFMQGPKSRTAFPGVSALYRGLHEGPGGGEHNPILYVSRGPWGLYELLEEFFQLHNIPVGPIMFLREWGLSPLRPFPRRDEGHKLDLIRTMLALYADMPFVLVGDSGQQDPEVYTRIVQEYPGRVSAVYIRNVSLGPKRVGAIKQLAEQIAAAGSTLVLAADSFAMARHAEAHGLLAPEALERILEEEEREEESAEPHLQRRVTVTGRDPVRARELVERELGEQQHGIEIPDVVVETEKNRPK</sequence>
<feature type="region of interest" description="Disordered" evidence="1">
    <location>
        <begin position="358"/>
        <end position="377"/>
    </location>
</feature>
<protein>
    <submittedName>
        <fullName evidence="3">Phosphatidate phosphatase APP1</fullName>
    </submittedName>
</protein>
<name>A0A1G5QZZ7_9GAMM</name>
<dbReference type="Proteomes" id="UP000199648">
    <property type="component" value="Unassembled WGS sequence"/>
</dbReference>
<keyword evidence="4" id="KW-1185">Reference proteome</keyword>
<accession>A0A1G5QZZ7</accession>
<dbReference type="STRING" id="415747.SAMN03097708_02986"/>
<dbReference type="AlphaFoldDB" id="A0A1G5QZZ7"/>
<dbReference type="Pfam" id="PF09949">
    <property type="entry name" value="APP1_cat"/>
    <property type="match status" value="1"/>
</dbReference>
<dbReference type="EMBL" id="FMWD01000012">
    <property type="protein sequence ID" value="SCZ66649.1"/>
    <property type="molecule type" value="Genomic_DNA"/>
</dbReference>
<dbReference type="PANTHER" id="PTHR28208:SF3">
    <property type="entry name" value="PHOSPHATIDATE PHOSPHATASE APP1"/>
    <property type="match status" value="1"/>
</dbReference>
<feature type="domain" description="Phosphatidate phosphatase APP1 catalytic" evidence="2">
    <location>
        <begin position="148"/>
        <end position="302"/>
    </location>
</feature>
<dbReference type="GO" id="GO:0008195">
    <property type="term" value="F:phosphatidate phosphatase activity"/>
    <property type="evidence" value="ECO:0007669"/>
    <property type="project" value="InterPro"/>
</dbReference>
<organism evidence="3 4">
    <name type="scientific">Thiohalomonas denitrificans</name>
    <dbReference type="NCBI Taxonomy" id="415747"/>
    <lineage>
        <taxon>Bacteria</taxon>
        <taxon>Pseudomonadati</taxon>
        <taxon>Pseudomonadota</taxon>
        <taxon>Gammaproteobacteria</taxon>
        <taxon>Thiohalomonadales</taxon>
        <taxon>Thiohalomonadaceae</taxon>
        <taxon>Thiohalomonas</taxon>
    </lineage>
</organism>
<evidence type="ECO:0000313" key="3">
    <source>
        <dbReference type="EMBL" id="SCZ66649.1"/>
    </source>
</evidence>
<dbReference type="InterPro" id="IPR052935">
    <property type="entry name" value="Mg2+_PAP"/>
</dbReference>
<reference evidence="3 4" key="1">
    <citation type="submission" date="2016-10" db="EMBL/GenBank/DDBJ databases">
        <authorList>
            <person name="de Groot N.N."/>
        </authorList>
    </citation>
    <scope>NUCLEOTIDE SEQUENCE [LARGE SCALE GENOMIC DNA]</scope>
    <source>
        <strain evidence="3 4">HLD2</strain>
    </source>
</reference>
<dbReference type="InterPro" id="IPR019236">
    <property type="entry name" value="APP1_cat"/>
</dbReference>
<evidence type="ECO:0000256" key="1">
    <source>
        <dbReference type="SAM" id="MobiDB-lite"/>
    </source>
</evidence>
<gene>
    <name evidence="3" type="ORF">SAMN03097708_02986</name>
</gene>
<evidence type="ECO:0000259" key="2">
    <source>
        <dbReference type="Pfam" id="PF09949"/>
    </source>
</evidence>